<gene>
    <name evidence="1" type="ORF">ASZ90_004232</name>
</gene>
<accession>A0A0W8FYE8</accession>
<sequence>MPKLEPQNTHIFFIISIRRNIGKNKTHKEMPQCSIEK</sequence>
<name>A0A0W8FYE8_9ZZZZ</name>
<evidence type="ECO:0000313" key="1">
    <source>
        <dbReference type="EMBL" id="KUG25941.1"/>
    </source>
</evidence>
<organism evidence="1">
    <name type="scientific">hydrocarbon metagenome</name>
    <dbReference type="NCBI Taxonomy" id="938273"/>
    <lineage>
        <taxon>unclassified sequences</taxon>
        <taxon>metagenomes</taxon>
        <taxon>ecological metagenomes</taxon>
    </lineage>
</organism>
<proteinExistence type="predicted"/>
<reference evidence="1" key="1">
    <citation type="journal article" date="2015" name="Proc. Natl. Acad. Sci. U.S.A.">
        <title>Networks of energetic and metabolic interactions define dynamics in microbial communities.</title>
        <authorList>
            <person name="Embree M."/>
            <person name="Liu J.K."/>
            <person name="Al-Bassam M.M."/>
            <person name="Zengler K."/>
        </authorList>
    </citation>
    <scope>NUCLEOTIDE SEQUENCE</scope>
</reference>
<comment type="caution">
    <text evidence="1">The sequence shown here is derived from an EMBL/GenBank/DDBJ whole genome shotgun (WGS) entry which is preliminary data.</text>
</comment>
<dbReference type="AlphaFoldDB" id="A0A0W8FYE8"/>
<dbReference type="EMBL" id="LNQE01000570">
    <property type="protein sequence ID" value="KUG25941.1"/>
    <property type="molecule type" value="Genomic_DNA"/>
</dbReference>
<protein>
    <submittedName>
        <fullName evidence="1">Uncharacterized protein</fullName>
    </submittedName>
</protein>